<dbReference type="Gene3D" id="1.20.81.30">
    <property type="entry name" value="Type II secretion system (T2SS), domain F"/>
    <property type="match status" value="2"/>
</dbReference>
<dbReference type="GO" id="GO:0015628">
    <property type="term" value="P:protein secretion by the type II secretion system"/>
    <property type="evidence" value="ECO:0007669"/>
    <property type="project" value="TreeGrafter"/>
</dbReference>
<evidence type="ECO:0000256" key="1">
    <source>
        <dbReference type="ARBA" id="ARBA00004429"/>
    </source>
</evidence>
<dbReference type="AlphaFoldDB" id="A0A165Y9G4"/>
<feature type="domain" description="Type II secretion system protein GspF" evidence="9">
    <location>
        <begin position="67"/>
        <end position="190"/>
    </location>
</feature>
<evidence type="ECO:0000256" key="8">
    <source>
        <dbReference type="SAM" id="Phobius"/>
    </source>
</evidence>
<comment type="similarity">
    <text evidence="2">Belongs to the GSP F family.</text>
</comment>
<dbReference type="GO" id="GO:0005886">
    <property type="term" value="C:plasma membrane"/>
    <property type="evidence" value="ECO:0007669"/>
    <property type="project" value="UniProtKB-SubCell"/>
</dbReference>
<dbReference type="PRINTS" id="PR00812">
    <property type="entry name" value="BCTERIALGSPF"/>
</dbReference>
<evidence type="ECO:0000256" key="5">
    <source>
        <dbReference type="ARBA" id="ARBA00022692"/>
    </source>
</evidence>
<dbReference type="EMBL" id="LWBR01000013">
    <property type="protein sequence ID" value="KZN96861.1"/>
    <property type="molecule type" value="Genomic_DNA"/>
</dbReference>
<evidence type="ECO:0000256" key="4">
    <source>
        <dbReference type="ARBA" id="ARBA00022519"/>
    </source>
</evidence>
<dbReference type="FunFam" id="1.20.81.30:FF:000001">
    <property type="entry name" value="Type II secretion system protein F"/>
    <property type="match status" value="2"/>
</dbReference>
<feature type="domain" description="Type II secretion system protein GspF" evidence="9">
    <location>
        <begin position="272"/>
        <end position="393"/>
    </location>
</feature>
<protein>
    <submittedName>
        <fullName evidence="10">Type II secretion system protein F</fullName>
    </submittedName>
</protein>
<sequence length="401" mass="44745">MAIYKYVGRTKTGQLKKGTIDALNKTNAIAKLREQGISPREINEAKGLIYKEVSIGRPVKNQHFVIYCRQFATLIRAGVSIVDSTNILSKQTESKALAKVLAEIETELRTGNAFSDAVSKYPKIFPAIFVNMVRAGEASGSLDETLDRLAAYFEKQYDLKKKIQSTLAYPITLIIIIIAVVVFLMLTIVPKFTEIFAQFDSELPTITKFVVGASHVVQNFWWIVLLVLLAAILAFSLLMKSNKAFYYAVHVILLKMPVFGKLLQKSAIARMTRTLSSLFSSSVPILQALTIVERVVNNPVIGKVVLDARDSLEKGDRLSEPFRKSWVIPPLVTHMTAIGEETGSLDFMLTKIADFYEAEVDRSVEILKSLIEPIMIVILAFVIGTIVLAIMIPMFSIYQQM</sequence>
<evidence type="ECO:0000256" key="3">
    <source>
        <dbReference type="ARBA" id="ARBA00022475"/>
    </source>
</evidence>
<keyword evidence="4" id="KW-0997">Cell inner membrane</keyword>
<dbReference type="RefSeq" id="WP_063387120.1">
    <property type="nucleotide sequence ID" value="NZ_LWBR01000013.1"/>
</dbReference>
<dbReference type="InterPro" id="IPR042094">
    <property type="entry name" value="T2SS_GspF_sf"/>
</dbReference>
<keyword evidence="7 8" id="KW-0472">Membrane</keyword>
<dbReference type="PANTHER" id="PTHR30012">
    <property type="entry name" value="GENERAL SECRETION PATHWAY PROTEIN"/>
    <property type="match status" value="1"/>
</dbReference>
<keyword evidence="11" id="KW-1185">Reference proteome</keyword>
<feature type="transmembrane region" description="Helical" evidence="8">
    <location>
        <begin position="167"/>
        <end position="189"/>
    </location>
</feature>
<evidence type="ECO:0000313" key="10">
    <source>
        <dbReference type="EMBL" id="KZN96861.1"/>
    </source>
</evidence>
<evidence type="ECO:0000256" key="6">
    <source>
        <dbReference type="ARBA" id="ARBA00022989"/>
    </source>
</evidence>
<dbReference type="InterPro" id="IPR018076">
    <property type="entry name" value="T2SS_GspF_dom"/>
</dbReference>
<evidence type="ECO:0000259" key="9">
    <source>
        <dbReference type="Pfam" id="PF00482"/>
    </source>
</evidence>
<keyword evidence="3" id="KW-1003">Cell membrane</keyword>
<reference evidence="10 11" key="1">
    <citation type="submission" date="2016-04" db="EMBL/GenBank/DDBJ databases">
        <title>Draft genome sequence of Aeribacillus pallidus 8m3 from petroleum reservoir.</title>
        <authorList>
            <person name="Poltaraus A.B."/>
            <person name="Nazina T.N."/>
            <person name="Tourova T.P."/>
            <person name="Malakho S.M."/>
            <person name="Korshunova A.V."/>
            <person name="Sokolova D.S."/>
        </authorList>
    </citation>
    <scope>NUCLEOTIDE SEQUENCE [LARGE SCALE GENOMIC DNA]</scope>
    <source>
        <strain evidence="10 11">8m3</strain>
    </source>
</reference>
<dbReference type="OrthoDB" id="9805682at2"/>
<dbReference type="Proteomes" id="UP000076476">
    <property type="component" value="Unassembled WGS sequence"/>
</dbReference>
<accession>A0A165Y9G4</accession>
<dbReference type="InterPro" id="IPR003004">
    <property type="entry name" value="GspF/PilC"/>
</dbReference>
<comment type="subcellular location">
    <subcellularLocation>
        <location evidence="1">Cell inner membrane</location>
        <topology evidence="1">Multi-pass membrane protein</topology>
    </subcellularLocation>
</comment>
<evidence type="ECO:0000313" key="11">
    <source>
        <dbReference type="Proteomes" id="UP000076476"/>
    </source>
</evidence>
<keyword evidence="5 8" id="KW-0812">Transmembrane</keyword>
<gene>
    <name evidence="10" type="ORF">AZI98_04580</name>
</gene>
<dbReference type="PANTHER" id="PTHR30012:SF0">
    <property type="entry name" value="TYPE II SECRETION SYSTEM PROTEIN F-RELATED"/>
    <property type="match status" value="1"/>
</dbReference>
<dbReference type="Pfam" id="PF00482">
    <property type="entry name" value="T2SSF"/>
    <property type="match status" value="2"/>
</dbReference>
<keyword evidence="6 8" id="KW-1133">Transmembrane helix</keyword>
<comment type="caution">
    <text evidence="10">The sequence shown here is derived from an EMBL/GenBank/DDBJ whole genome shotgun (WGS) entry which is preliminary data.</text>
</comment>
<proteinExistence type="inferred from homology"/>
<evidence type="ECO:0000256" key="2">
    <source>
        <dbReference type="ARBA" id="ARBA00005745"/>
    </source>
</evidence>
<dbReference type="STRING" id="33936.AZI98_04580"/>
<feature type="transmembrane region" description="Helical" evidence="8">
    <location>
        <begin position="374"/>
        <end position="398"/>
    </location>
</feature>
<evidence type="ECO:0000256" key="7">
    <source>
        <dbReference type="ARBA" id="ARBA00023136"/>
    </source>
</evidence>
<organism evidence="10 11">
    <name type="scientific">Aeribacillus pallidus</name>
    <dbReference type="NCBI Taxonomy" id="33936"/>
    <lineage>
        <taxon>Bacteria</taxon>
        <taxon>Bacillati</taxon>
        <taxon>Bacillota</taxon>
        <taxon>Bacilli</taxon>
        <taxon>Bacillales</taxon>
        <taxon>Bacillaceae</taxon>
        <taxon>Aeribacillus</taxon>
    </lineage>
</organism>
<feature type="transmembrane region" description="Helical" evidence="8">
    <location>
        <begin position="220"/>
        <end position="238"/>
    </location>
</feature>
<name>A0A165Y9G4_9BACI</name>